<dbReference type="AlphaFoldDB" id="A0AAV0BFE6"/>
<protein>
    <submittedName>
        <fullName evidence="5">Uncharacterized protein</fullName>
    </submittedName>
</protein>
<keyword evidence="3" id="KW-0560">Oxidoreductase</keyword>
<gene>
    <name evidence="5" type="ORF">PPACK8108_LOCUS19182</name>
</gene>
<evidence type="ECO:0000313" key="5">
    <source>
        <dbReference type="EMBL" id="CAH7684760.1"/>
    </source>
</evidence>
<keyword evidence="6" id="KW-1185">Reference proteome</keyword>
<comment type="similarity">
    <text evidence="1 4">Belongs to the short-chain dehydrogenases/reductases (SDR) family.</text>
</comment>
<dbReference type="PRINTS" id="PR00080">
    <property type="entry name" value="SDRFAMILY"/>
</dbReference>
<sequence length="286" mass="30754">MDSSNDDLKASNIFDVRGLVVVVTGGGTGIGLMITRGFVSNGAKRVYIVGRRSEVLRNAAEIYQSVQGQIVPLEFDLSEKSSIERLKQEIESREESIDILINNASIIGPRHDREAQTVESIANSLWSADEDESMKVMRTNVLGYYYTSAALLPLLGKSSNNPQIINVSSLGSFSRRAMTGVIYSLTKASITHFTKLLASHLSKTNVRCNAIAPGLYPSEITSGGMDARNLSHVEGTNGVEIPAGRAGTDKEMVATILYLASKNQCYSSGSVILTDGGLLGLLPSTY</sequence>
<name>A0AAV0BFE6_PHAPC</name>
<dbReference type="Proteomes" id="UP001153365">
    <property type="component" value="Unassembled WGS sequence"/>
</dbReference>
<evidence type="ECO:0000256" key="4">
    <source>
        <dbReference type="RuleBase" id="RU000363"/>
    </source>
</evidence>
<dbReference type="PANTHER" id="PTHR43618:SF4">
    <property type="entry name" value="SHORT CHAIN DEHYDROGENASE_REDUCTASE FAMILY (AFU_ORTHOLOGUE AFUA_7G04540)"/>
    <property type="match status" value="1"/>
</dbReference>
<dbReference type="InterPro" id="IPR036291">
    <property type="entry name" value="NAD(P)-bd_dom_sf"/>
</dbReference>
<dbReference type="InterPro" id="IPR002347">
    <property type="entry name" value="SDR_fam"/>
</dbReference>
<proteinExistence type="inferred from homology"/>
<dbReference type="PANTHER" id="PTHR43618">
    <property type="entry name" value="7-ALPHA-HYDROXYSTEROID DEHYDROGENASE"/>
    <property type="match status" value="1"/>
</dbReference>
<evidence type="ECO:0000256" key="2">
    <source>
        <dbReference type="ARBA" id="ARBA00022857"/>
    </source>
</evidence>
<dbReference type="InterPro" id="IPR052178">
    <property type="entry name" value="Sec_Metab_Biosynth_SDR"/>
</dbReference>
<evidence type="ECO:0000256" key="3">
    <source>
        <dbReference type="ARBA" id="ARBA00023002"/>
    </source>
</evidence>
<dbReference type="PRINTS" id="PR00081">
    <property type="entry name" value="GDHRDH"/>
</dbReference>
<organism evidence="5 6">
    <name type="scientific">Phakopsora pachyrhizi</name>
    <name type="common">Asian soybean rust disease fungus</name>
    <dbReference type="NCBI Taxonomy" id="170000"/>
    <lineage>
        <taxon>Eukaryota</taxon>
        <taxon>Fungi</taxon>
        <taxon>Dikarya</taxon>
        <taxon>Basidiomycota</taxon>
        <taxon>Pucciniomycotina</taxon>
        <taxon>Pucciniomycetes</taxon>
        <taxon>Pucciniales</taxon>
        <taxon>Phakopsoraceae</taxon>
        <taxon>Phakopsora</taxon>
    </lineage>
</organism>
<keyword evidence="2" id="KW-0521">NADP</keyword>
<dbReference type="CDD" id="cd05233">
    <property type="entry name" value="SDR_c"/>
    <property type="match status" value="1"/>
</dbReference>
<dbReference type="EMBL" id="CALTRL010005687">
    <property type="protein sequence ID" value="CAH7684760.1"/>
    <property type="molecule type" value="Genomic_DNA"/>
</dbReference>
<dbReference type="Pfam" id="PF00106">
    <property type="entry name" value="adh_short"/>
    <property type="match status" value="1"/>
</dbReference>
<accession>A0AAV0BFE6</accession>
<dbReference type="Gene3D" id="3.40.50.720">
    <property type="entry name" value="NAD(P)-binding Rossmann-like Domain"/>
    <property type="match status" value="1"/>
</dbReference>
<evidence type="ECO:0000313" key="6">
    <source>
        <dbReference type="Proteomes" id="UP001153365"/>
    </source>
</evidence>
<dbReference type="GO" id="GO:0016491">
    <property type="term" value="F:oxidoreductase activity"/>
    <property type="evidence" value="ECO:0007669"/>
    <property type="project" value="UniProtKB-KW"/>
</dbReference>
<comment type="caution">
    <text evidence="5">The sequence shown here is derived from an EMBL/GenBank/DDBJ whole genome shotgun (WGS) entry which is preliminary data.</text>
</comment>
<reference evidence="5" key="1">
    <citation type="submission" date="2022-06" db="EMBL/GenBank/DDBJ databases">
        <authorList>
            <consortium name="SYNGENTA / RWTH Aachen University"/>
        </authorList>
    </citation>
    <scope>NUCLEOTIDE SEQUENCE</scope>
</reference>
<dbReference type="SUPFAM" id="SSF51735">
    <property type="entry name" value="NAD(P)-binding Rossmann-fold domains"/>
    <property type="match status" value="1"/>
</dbReference>
<evidence type="ECO:0000256" key="1">
    <source>
        <dbReference type="ARBA" id="ARBA00006484"/>
    </source>
</evidence>